<evidence type="ECO:0000313" key="3">
    <source>
        <dbReference type="Proteomes" id="UP000215694"/>
    </source>
</evidence>
<feature type="domain" description="BFD-like [2Fe-2S]-binding" evidence="1">
    <location>
        <begin position="50"/>
        <end position="96"/>
    </location>
</feature>
<dbReference type="InterPro" id="IPR007419">
    <property type="entry name" value="BFD-like_2Fe2S-bd_dom"/>
</dbReference>
<gene>
    <name evidence="2" type="ORF">CHL78_007105</name>
</gene>
<reference evidence="2 3" key="1">
    <citation type="journal article" date="2017" name="Genome Announc.">
        <title>Draft Genome Sequence of Romboutsia weinsteinii sp. nov. Strain CCRI-19649(T) Isolated from Surface Water.</title>
        <authorList>
            <person name="Maheux A.F."/>
            <person name="Boudreau D.K."/>
            <person name="Berube E."/>
            <person name="Boissinot M."/>
            <person name="Cantin P."/>
            <person name="Raymond F."/>
            <person name="Corbeil J."/>
            <person name="Omar R.F."/>
            <person name="Bergeron M.G."/>
        </authorList>
    </citation>
    <scope>NUCLEOTIDE SEQUENCE [LARGE SCALE GENOMIC DNA]</scope>
    <source>
        <strain evidence="2 3">CCRI-19649</strain>
    </source>
</reference>
<evidence type="ECO:0000259" key="1">
    <source>
        <dbReference type="Pfam" id="PF04324"/>
    </source>
</evidence>
<name>A0A371J5V6_9FIRM</name>
<dbReference type="InterPro" id="IPR041854">
    <property type="entry name" value="BFD-like_2Fe2S-bd_dom_sf"/>
</dbReference>
<sequence>MKIITDDYIKVRNAMSNGARTLDDIKDMTDITIDTTDLKNDIESILQNACKCRSVSVEEVVKAIQNGADTVEKIGEVTKAGTACGRCKGLLNNIIDTTK</sequence>
<dbReference type="AlphaFoldDB" id="A0A371J5V6"/>
<organism evidence="2 3">
    <name type="scientific">Romboutsia weinsteinii</name>
    <dbReference type="NCBI Taxonomy" id="2020949"/>
    <lineage>
        <taxon>Bacteria</taxon>
        <taxon>Bacillati</taxon>
        <taxon>Bacillota</taxon>
        <taxon>Clostridia</taxon>
        <taxon>Peptostreptococcales</taxon>
        <taxon>Peptostreptococcaceae</taxon>
        <taxon>Romboutsia</taxon>
    </lineage>
</organism>
<dbReference type="OrthoDB" id="15293at2"/>
<evidence type="ECO:0000313" key="2">
    <source>
        <dbReference type="EMBL" id="RDY28063.1"/>
    </source>
</evidence>
<protein>
    <submittedName>
        <fullName evidence="2">(2Fe-2S)-binding protein</fullName>
    </submittedName>
</protein>
<dbReference type="Proteomes" id="UP000215694">
    <property type="component" value="Unassembled WGS sequence"/>
</dbReference>
<proteinExistence type="predicted"/>
<dbReference type="RefSeq" id="WP_094369094.1">
    <property type="nucleotide sequence ID" value="NZ_NOJY02000009.1"/>
</dbReference>
<dbReference type="Pfam" id="PF04324">
    <property type="entry name" value="Fer2_BFD"/>
    <property type="match status" value="1"/>
</dbReference>
<keyword evidence="3" id="KW-1185">Reference proteome</keyword>
<comment type="caution">
    <text evidence="2">The sequence shown here is derived from an EMBL/GenBank/DDBJ whole genome shotgun (WGS) entry which is preliminary data.</text>
</comment>
<accession>A0A371J5V6</accession>
<dbReference type="Gene3D" id="1.10.10.1100">
    <property type="entry name" value="BFD-like [2Fe-2S]-binding domain"/>
    <property type="match status" value="1"/>
</dbReference>
<dbReference type="EMBL" id="NOJY02000009">
    <property type="protein sequence ID" value="RDY28063.1"/>
    <property type="molecule type" value="Genomic_DNA"/>
</dbReference>